<feature type="region of interest" description="Disordered" evidence="1">
    <location>
        <begin position="71"/>
        <end position="92"/>
    </location>
</feature>
<sequence>MGFRQISRYGCQFAENWDCTVIMWWERDSKECQGLVVRVREFYIAMQRCPYIHEMKERLLGAPIDAENKEVTQSAAGTAARPSRKPGRHHRQSELMSIFIFTQLQ</sequence>
<comment type="caution">
    <text evidence="2">The sequence shown here is derived from an EMBL/GenBank/DDBJ whole genome shotgun (WGS) entry which is preliminary data.</text>
</comment>
<dbReference type="EMBL" id="JACKWZ010000361">
    <property type="protein sequence ID" value="KAF9408777.1"/>
    <property type="molecule type" value="Genomic_DNA"/>
</dbReference>
<feature type="compositionally biased region" description="Basic residues" evidence="1">
    <location>
        <begin position="82"/>
        <end position="91"/>
    </location>
</feature>
<evidence type="ECO:0000256" key="1">
    <source>
        <dbReference type="SAM" id="MobiDB-lite"/>
    </source>
</evidence>
<reference evidence="2" key="1">
    <citation type="submission" date="2020-08" db="EMBL/GenBank/DDBJ databases">
        <title>Spodoptera exigua strain:BAW_Kor-Di-RS1 Genome sequencing and assembly.</title>
        <authorList>
            <person name="Kim J."/>
            <person name="Nam H.Y."/>
            <person name="Kwon M."/>
            <person name="Choi J.H."/>
            <person name="Cho S.R."/>
            <person name="Kim G.-H."/>
        </authorList>
    </citation>
    <scope>NUCLEOTIDE SEQUENCE</scope>
    <source>
        <strain evidence="2">BAW_Kor-Di-RS1</strain>
        <tissue evidence="2">Whole-body</tissue>
    </source>
</reference>
<dbReference type="AlphaFoldDB" id="A0A835G4Z7"/>
<keyword evidence="3" id="KW-1185">Reference proteome</keyword>
<organism evidence="2 3">
    <name type="scientific">Spodoptera exigua</name>
    <name type="common">Beet armyworm</name>
    <name type="synonym">Noctua fulgens</name>
    <dbReference type="NCBI Taxonomy" id="7107"/>
    <lineage>
        <taxon>Eukaryota</taxon>
        <taxon>Metazoa</taxon>
        <taxon>Ecdysozoa</taxon>
        <taxon>Arthropoda</taxon>
        <taxon>Hexapoda</taxon>
        <taxon>Insecta</taxon>
        <taxon>Pterygota</taxon>
        <taxon>Neoptera</taxon>
        <taxon>Endopterygota</taxon>
        <taxon>Lepidoptera</taxon>
        <taxon>Glossata</taxon>
        <taxon>Ditrysia</taxon>
        <taxon>Noctuoidea</taxon>
        <taxon>Noctuidae</taxon>
        <taxon>Amphipyrinae</taxon>
        <taxon>Spodoptera</taxon>
    </lineage>
</organism>
<protein>
    <submittedName>
        <fullName evidence="2">Uncharacterized protein</fullName>
    </submittedName>
</protein>
<proteinExistence type="predicted"/>
<evidence type="ECO:0000313" key="2">
    <source>
        <dbReference type="EMBL" id="KAF9408777.1"/>
    </source>
</evidence>
<evidence type="ECO:0000313" key="3">
    <source>
        <dbReference type="Proteomes" id="UP000648187"/>
    </source>
</evidence>
<gene>
    <name evidence="2" type="ORF">HW555_011652</name>
</gene>
<name>A0A835G4Z7_SPOEX</name>
<accession>A0A835G4Z7</accession>
<dbReference type="Proteomes" id="UP000648187">
    <property type="component" value="Unassembled WGS sequence"/>
</dbReference>